<evidence type="ECO:0000256" key="8">
    <source>
        <dbReference type="PIRSR" id="PIRSR000350-2"/>
    </source>
</evidence>
<dbReference type="NCBIfam" id="NF004990">
    <property type="entry name" value="PRK06370.1-1"/>
    <property type="match status" value="1"/>
</dbReference>
<feature type="binding site" evidence="9">
    <location>
        <position position="51"/>
    </location>
    <ligand>
        <name>FAD</name>
        <dbReference type="ChEBI" id="CHEBI:57692"/>
    </ligand>
</feature>
<dbReference type="GO" id="GO:0050660">
    <property type="term" value="F:flavin adenine dinucleotide binding"/>
    <property type="evidence" value="ECO:0007669"/>
    <property type="project" value="TreeGrafter"/>
</dbReference>
<keyword evidence="6" id="KW-1015">Disulfide bond</keyword>
<accession>A0A102L9W6</accession>
<dbReference type="InterPro" id="IPR016156">
    <property type="entry name" value="FAD/NAD-linked_Rdtase_dimer_sf"/>
</dbReference>
<comment type="caution">
    <text evidence="14">The sequence shown here is derived from an EMBL/GenBank/DDBJ whole genome shotgun (WGS) entry which is preliminary data.</text>
</comment>
<evidence type="ECO:0000256" key="6">
    <source>
        <dbReference type="ARBA" id="ARBA00023157"/>
    </source>
</evidence>
<evidence type="ECO:0000256" key="9">
    <source>
        <dbReference type="PIRSR" id="PIRSR000350-3"/>
    </source>
</evidence>
<feature type="binding site" evidence="9">
    <location>
        <position position="308"/>
    </location>
    <ligand>
        <name>FAD</name>
        <dbReference type="ChEBI" id="CHEBI:57692"/>
    </ligand>
</feature>
<dbReference type="InterPro" id="IPR004099">
    <property type="entry name" value="Pyr_nucl-diS_OxRdtase_dimer"/>
</dbReference>
<proteinExistence type="inferred from homology"/>
<dbReference type="InterPro" id="IPR036188">
    <property type="entry name" value="FAD/NAD-bd_sf"/>
</dbReference>
<gene>
    <name evidence="14" type="ORF">WI38_16695</name>
</gene>
<protein>
    <submittedName>
        <fullName evidence="14">Mercuric reductase</fullName>
    </submittedName>
</protein>
<evidence type="ECO:0000256" key="5">
    <source>
        <dbReference type="ARBA" id="ARBA00023002"/>
    </source>
</evidence>
<dbReference type="PROSITE" id="PS00076">
    <property type="entry name" value="PYRIDINE_REDOX_1"/>
    <property type="match status" value="1"/>
</dbReference>
<keyword evidence="7 11" id="KW-0676">Redox-active center</keyword>
<keyword evidence="5 11" id="KW-0560">Oxidoreductase</keyword>
<dbReference type="InterPro" id="IPR001100">
    <property type="entry name" value="Pyr_nuc-diS_OxRdtase"/>
</dbReference>
<keyword evidence="9" id="KW-0547">Nucleotide-binding</keyword>
<dbReference type="SUPFAM" id="SSF55424">
    <property type="entry name" value="FAD/NAD-linked reductases, dimerisation (C-terminal) domain"/>
    <property type="match status" value="1"/>
</dbReference>
<dbReference type="Proteomes" id="UP000065521">
    <property type="component" value="Unassembled WGS sequence"/>
</dbReference>
<comment type="similarity">
    <text evidence="1 11">Belongs to the class-I pyridine nucleotide-disulfide oxidoreductase family.</text>
</comment>
<comment type="cofactor">
    <cofactor evidence="9">
        <name>FAD</name>
        <dbReference type="ChEBI" id="CHEBI:57692"/>
    </cofactor>
    <text evidence="9">Binds 1 FAD per subunit.</text>
</comment>
<evidence type="ECO:0000313" key="14">
    <source>
        <dbReference type="EMBL" id="KUZ89779.1"/>
    </source>
</evidence>
<evidence type="ECO:0000256" key="3">
    <source>
        <dbReference type="ARBA" id="ARBA00022827"/>
    </source>
</evidence>
<evidence type="ECO:0000256" key="4">
    <source>
        <dbReference type="ARBA" id="ARBA00022857"/>
    </source>
</evidence>
<dbReference type="GO" id="GO:0016668">
    <property type="term" value="F:oxidoreductase activity, acting on a sulfur group of donors, NAD(P) as acceptor"/>
    <property type="evidence" value="ECO:0007669"/>
    <property type="project" value="InterPro"/>
</dbReference>
<evidence type="ECO:0000259" key="13">
    <source>
        <dbReference type="Pfam" id="PF07992"/>
    </source>
</evidence>
<dbReference type="InterPro" id="IPR023753">
    <property type="entry name" value="FAD/NAD-binding_dom"/>
</dbReference>
<name>A0A102L9W6_9BURK</name>
<feature type="disulfide bond" description="Redox-active" evidence="10">
    <location>
        <begin position="42"/>
        <end position="47"/>
    </location>
</feature>
<dbReference type="SUPFAM" id="SSF51905">
    <property type="entry name" value="FAD/NAD(P)-binding domain"/>
    <property type="match status" value="1"/>
</dbReference>
<dbReference type="Pfam" id="PF02852">
    <property type="entry name" value="Pyr_redox_dim"/>
    <property type="match status" value="1"/>
</dbReference>
<evidence type="ECO:0000256" key="1">
    <source>
        <dbReference type="ARBA" id="ARBA00007532"/>
    </source>
</evidence>
<evidence type="ECO:0000256" key="7">
    <source>
        <dbReference type="ARBA" id="ARBA00023284"/>
    </source>
</evidence>
<dbReference type="GO" id="GO:0003955">
    <property type="term" value="F:NAD(P)H dehydrogenase (quinone) activity"/>
    <property type="evidence" value="ECO:0007669"/>
    <property type="project" value="TreeGrafter"/>
</dbReference>
<dbReference type="PIRSF" id="PIRSF000350">
    <property type="entry name" value="Mercury_reductase_MerA"/>
    <property type="match status" value="1"/>
</dbReference>
<dbReference type="Gene3D" id="3.30.390.30">
    <property type="match status" value="1"/>
</dbReference>
<dbReference type="PRINTS" id="PR00368">
    <property type="entry name" value="FADPNR"/>
</dbReference>
<dbReference type="InterPro" id="IPR012999">
    <property type="entry name" value="Pyr_OxRdtase_I_AS"/>
</dbReference>
<evidence type="ECO:0000313" key="15">
    <source>
        <dbReference type="Proteomes" id="UP000065521"/>
    </source>
</evidence>
<keyword evidence="4" id="KW-0521">NADP</keyword>
<feature type="active site" description="Proton acceptor" evidence="8">
    <location>
        <position position="441"/>
    </location>
</feature>
<evidence type="ECO:0000259" key="12">
    <source>
        <dbReference type="Pfam" id="PF02852"/>
    </source>
</evidence>
<sequence>MTQHFDAIIIGTGQAGPPLAARLSGAGMSVAIVERGRFGGTCVNTGCIPTKTLIASAYAAHLARRAGEYGVTVGGPVTVDMPRVKARKDEISARSSHGVEQWVRGLERATVLQGHARFESARTVRVGDALLEAERIFVNVGGRALVPPMPGLGQVPYLTNSTMMDVDFLPEHLIVVGGSYVGLEFGQMYRRFGSRVTIVEKGPRLIRREDEDVSHAVREILEAEGIDVQLDANCLSARRDGHRVVVGLDCASGAREVAGSHLLLAVGRVPNTDDLGLAHAGVETDAHGYIEVDEQLRTNVPGIWALGDCNGRGAFTHTSYNDYEIVAANLLDNDPRKVSDRIPAYAMFIDPPLGRVGMTQADAMQTGRRLLVGTRPMTRVGRAVEKGESQGFMKVIVDADSHAILGASILGVTGDEVVHALLDVMAANAPYTTISRAMHIHPTVSELVPTLLQDLHPPG</sequence>
<evidence type="ECO:0000256" key="10">
    <source>
        <dbReference type="PIRSR" id="PIRSR000350-4"/>
    </source>
</evidence>
<dbReference type="AlphaFoldDB" id="A0A102L9W6"/>
<dbReference type="PANTHER" id="PTHR43014">
    <property type="entry name" value="MERCURIC REDUCTASE"/>
    <property type="match status" value="1"/>
</dbReference>
<feature type="domain" description="Pyridine nucleotide-disulphide oxidoreductase dimerisation" evidence="12">
    <location>
        <begin position="345"/>
        <end position="450"/>
    </location>
</feature>
<dbReference type="Gene3D" id="3.50.50.60">
    <property type="entry name" value="FAD/NAD(P)-binding domain"/>
    <property type="match status" value="2"/>
</dbReference>
<feature type="binding site" evidence="9">
    <location>
        <begin position="177"/>
        <end position="184"/>
    </location>
    <ligand>
        <name>NAD(+)</name>
        <dbReference type="ChEBI" id="CHEBI:57540"/>
    </ligand>
</feature>
<evidence type="ECO:0000256" key="11">
    <source>
        <dbReference type="RuleBase" id="RU003691"/>
    </source>
</evidence>
<dbReference type="NCBIfam" id="NF004992">
    <property type="entry name" value="PRK06370.1-4"/>
    <property type="match status" value="1"/>
</dbReference>
<keyword evidence="9" id="KW-0520">NAD</keyword>
<dbReference type="PANTHER" id="PTHR43014:SF2">
    <property type="entry name" value="MERCURIC REDUCTASE"/>
    <property type="match status" value="1"/>
</dbReference>
<feature type="domain" description="FAD/NAD(P)-binding" evidence="13">
    <location>
        <begin position="6"/>
        <end position="319"/>
    </location>
</feature>
<feature type="binding site" evidence="9">
    <location>
        <position position="200"/>
    </location>
    <ligand>
        <name>NAD(+)</name>
        <dbReference type="ChEBI" id="CHEBI:57540"/>
    </ligand>
</feature>
<keyword evidence="2 11" id="KW-0285">Flavoprotein</keyword>
<reference evidence="14 15" key="1">
    <citation type="submission" date="2015-11" db="EMBL/GenBank/DDBJ databases">
        <title>Expanding the genomic diversity of Burkholderia species for the development of highly accurate diagnostics.</title>
        <authorList>
            <person name="Sahl J."/>
            <person name="Keim P."/>
            <person name="Wagner D."/>
        </authorList>
    </citation>
    <scope>NUCLEOTIDE SEQUENCE [LARGE SCALE GENOMIC DNA]</scope>
    <source>
        <strain evidence="14 15">RF32-BP4</strain>
    </source>
</reference>
<dbReference type="Pfam" id="PF07992">
    <property type="entry name" value="Pyr_redox_2"/>
    <property type="match status" value="1"/>
</dbReference>
<organism evidence="14 15">
    <name type="scientific">Burkholderia ubonensis</name>
    <dbReference type="NCBI Taxonomy" id="101571"/>
    <lineage>
        <taxon>Bacteria</taxon>
        <taxon>Pseudomonadati</taxon>
        <taxon>Pseudomonadota</taxon>
        <taxon>Betaproteobacteria</taxon>
        <taxon>Burkholderiales</taxon>
        <taxon>Burkholderiaceae</taxon>
        <taxon>Burkholderia</taxon>
        <taxon>Burkholderia cepacia complex</taxon>
    </lineage>
</organism>
<evidence type="ECO:0000256" key="2">
    <source>
        <dbReference type="ARBA" id="ARBA00022630"/>
    </source>
</evidence>
<dbReference type="RefSeq" id="WP_059634017.1">
    <property type="nucleotide sequence ID" value="NZ_LOTK01000044.1"/>
</dbReference>
<dbReference type="EMBL" id="LOTN01000034">
    <property type="protein sequence ID" value="KUZ89779.1"/>
    <property type="molecule type" value="Genomic_DNA"/>
</dbReference>
<feature type="binding site" evidence="9">
    <location>
        <position position="267"/>
    </location>
    <ligand>
        <name>NAD(+)</name>
        <dbReference type="ChEBI" id="CHEBI:57540"/>
    </ligand>
</feature>
<dbReference type="PRINTS" id="PR00411">
    <property type="entry name" value="PNDRDTASEI"/>
</dbReference>
<keyword evidence="3 9" id="KW-0274">FAD</keyword>